<reference evidence="2 3" key="2">
    <citation type="journal article" date="2017" name="Genome Biol. Evol.">
        <title>Trajectories and Drivers of Genome Evolution in Surface-Associated Marine Phaeobacter.</title>
        <authorList>
            <person name="Freese H.M."/>
            <person name="Sikorski J."/>
            <person name="Bunk B."/>
            <person name="Scheuner C."/>
            <person name="Meier-Kolthoff J.P."/>
            <person name="Sproer C."/>
            <person name="Gram L."/>
            <person name="Overmann J."/>
        </authorList>
    </citation>
    <scope>NUCLEOTIDE SEQUENCE [LARGE SCALE GENOMIC DNA]</scope>
    <source>
        <strain evidence="2 3">P88</strain>
    </source>
</reference>
<feature type="transmembrane region" description="Helical" evidence="1">
    <location>
        <begin position="38"/>
        <end position="58"/>
    </location>
</feature>
<keyword evidence="1" id="KW-1133">Transmembrane helix</keyword>
<evidence type="ECO:0000256" key="1">
    <source>
        <dbReference type="SAM" id="Phobius"/>
    </source>
</evidence>
<accession>A0A2I7HXR3</accession>
<keyword evidence="1" id="KW-0812">Transmembrane</keyword>
<evidence type="ECO:0000313" key="3">
    <source>
        <dbReference type="Proteomes" id="UP000236447"/>
    </source>
</evidence>
<organism evidence="2 3">
    <name type="scientific">Phaeobacter inhibens</name>
    <dbReference type="NCBI Taxonomy" id="221822"/>
    <lineage>
        <taxon>Bacteria</taxon>
        <taxon>Pseudomonadati</taxon>
        <taxon>Pseudomonadota</taxon>
        <taxon>Alphaproteobacteria</taxon>
        <taxon>Rhodobacterales</taxon>
        <taxon>Roseobacteraceae</taxon>
        <taxon>Phaeobacter</taxon>
    </lineage>
</organism>
<reference evidence="2 3" key="1">
    <citation type="journal article" date="2017" name="Front. Microbiol.">
        <title>Phaeobacter piscinae sp. nov., a species of the Roseobacter group and potential aquaculture probiont.</title>
        <authorList>
            <person name="Sonnenschein E.C."/>
            <person name="Phippen C.B.W."/>
            <person name="Nielsen K.F."/>
            <person name="Mateiu R.V."/>
            <person name="Melchiorsen J."/>
            <person name="Gram L."/>
            <person name="Overmann J."/>
            <person name="Freese H.M."/>
        </authorList>
    </citation>
    <scope>NUCLEOTIDE SEQUENCE [LARGE SCALE GENOMIC DNA]</scope>
    <source>
        <strain evidence="2 3">P88</strain>
    </source>
</reference>
<name>A0A2I7HXR3_9RHOB</name>
<dbReference type="EMBL" id="CP010725">
    <property type="protein sequence ID" value="AUQ99163.1"/>
    <property type="molecule type" value="Genomic_DNA"/>
</dbReference>
<protein>
    <submittedName>
        <fullName evidence="2">Uncharacterized protein</fullName>
    </submittedName>
</protein>
<sequence>MPRHSTRSVGAATCKTPPGQAYLAGRLFFEPRIMTNKVALILALLILTAIAVDLWLFGTEHMVFLGKRLFELIDWIAFWR</sequence>
<evidence type="ECO:0000313" key="2">
    <source>
        <dbReference type="EMBL" id="AUQ99163.1"/>
    </source>
</evidence>
<proteinExistence type="predicted"/>
<gene>
    <name evidence="2" type="ORF">PhaeoP88_01792</name>
</gene>
<keyword evidence="1" id="KW-0472">Membrane</keyword>
<dbReference type="Proteomes" id="UP000236447">
    <property type="component" value="Chromosome"/>
</dbReference>
<dbReference type="AlphaFoldDB" id="A0A2I7HXR3"/>